<dbReference type="Proteomes" id="UP000183658">
    <property type="component" value="Unassembled WGS sequence"/>
</dbReference>
<dbReference type="InterPro" id="IPR025667">
    <property type="entry name" value="SprB_repeat"/>
</dbReference>
<sequence>MKAKNYLIILIVFILNTTAVFAQLKTPFTPRLTGGNIKVKGDVLLIGNSIIKGKGLASPYNGTGNNNNQVGEYIDVDSDASTFSSSTAKLEINNSCKRIVFAGLYWASIYPNEVGTDGGKDFVGTPRLNDWNQVKFKLPNGTNLDLTASKTNPKEVIYDGYNYTDINNSFKDSPIICFKDITSDIAALADADGTYTLANLRATRGSRNGGCAAGWTLVVIYESPTLPSKFISIFDGYAGVQGSNQLNIPISGFKTLPAPFPVSAKIGVSALEGDLGISGDTFQFKAASKATFTNISDAVSPASNFFNSTNSNNGVQVTSGNPASKNLLGYDIKNVIIPNALNKVLPNNETAGDLKLTTSGDGYGAFVTTFAVDIIEPAILLTKEVKDNAGADASNTDVTLGQQLNYVIGFENQGNDNATGFTIKDILPINIKFNYPADIDLATLPSGVTHSYNAATRTIIFNIPDNLVKANLTPGPPFVHYSIKLKVKVVDTCNELSDACQNIIQNTAYATYKGSVNPTQITDDPSLSAFTACNLGTPQATNFLVGVKDCLFTKNAVLCGASSVITASNGYASYTWSGPFGFTATGQTVTVTQPGVYKVFGVGNKPCTDYNEEITVATFGGTTTNPVTAYADNKTSPVCPNNGVFLPKIFLCGASASREIDTGISGASSIVWETTTCAAPAALSTDCANESASCVWTSAGPNGAKFTADTAGQYRLTINYAGGCFNRYYFNVYKNLLNPNVNKTDIFCSTPGSISVGGVPAGYEYSLDGTNYQSSNVFPITTPNTYKVYIKQTGVASNPCIFEVKNISISKNDLTVTLNATQPACFGDKATILAVANNVRPQYRFDLYIKGTTTLVNTSGLLSSTNQFLFENVNPGDYDVKTVTITGAGTIECSNTQPISIIEPAKLTANAALTKALTCEDGEITVTPSGGTSPYYYSVNGGAYVTSEIITVPTAGTYTINVADKNNCVYPIPGLVVDAIPKPVWEVKGTDIKCYGDNSGQIIFNVSNTNGYTVTYSIDGGLTPYVSSNTFSNLIAGTTYSPKIKYSLNGVDCFDTKPDITLTQPFAALTASAGVSELAGCGPAGEGKIRITNPQGGVAPYEYNFNNPSNPSDWSTVNDAFKAPGTYTVYIKDANGCIYAMPNITIDPEPVAPTISVDSPVFNCNGSATSTVTVTNPGGVNYSYEYLRDGIPNTPATNNVFTNVPSGPHTITVNYKLQSVTTYSNLLFESFGYGDDTTSPGINTTFYCFERQVAATQCQNSIVIQDGDYSVTAKIVSPYGPWIQPGDHTPQTVPATPKGRCLVINLGDKIAKTDIIYQKVISDIIPNQPINFELYAKNLLKTGNTQINADLLVALVDASGTEISSFSTGDIPKTQLWEKYPKTPITLNPGANTTLRFIVRSIKSDTNGNDVAIDDIRVYQLPKACITKKDFPITIDSGKAFTAAITGHTEVSCNGLANGTITIAAQNFASGGFYYSLDGAPFVLRATSPLTISGLPAGGHSVRVQYDLSASPCLFTLPQSITAPALLTLTASVRKLATCATGATITAVGGGGTPAYYYELRAADGVAVIRAFQTNAQFLDVAAGSYTVFVKDANLCVIADGVAVPVDAAPAVTATLNASSNLCYTAATGATLIVTANGIGTLTYSLDGLAAQNSNTFTNVGVGTHSIVVTDSNNCTATINNIVIAPELKALASITKELTCDAPKDATIKVDITGGNAPFTYKVKTVTGSYGAVSPSIAGPSPTSFSYTAVTADIYTFEITDNIGCKTTATATVNAISNPTATNNQTDPSCFNGTNGQIQIIPAGGSGGYTYSFDGNTTFSSPSLNSGLSAGAHTYQVKDSKGCVSPIYPVTLNNPTQVVASATIPVNSTCSTTTLITSAGAGGTGTYTYSFKGSSTYTAINTLTVTNTVAPQTITFSVKDGKGCIDTNTIDIPAYNPPTGITFSGMNVITCLSTGTTTSITLTPVAGVSPFNFEITAPAASVGSVSGASSGTFTNLAPGTYTFKVTDANGCSVSASQTIAPAAIIAVSGVKTDEKCNGANDGTATFTVTGASASGNYTYTITPGTVPAAQITKSGDVVTVTGLGAGTYTLVVKDVTTECDSNTASVTITAATAINFTLDATKTSCNNKLSTISFPTLSGGTPGYTYAYAASLSTVPSTVYGSTTTVDTAVLTSNIDVYVKDNNGCIQKNTIVVGAETAPVINTPATQCYTGTAISVTITGSATGTTTYSIDGTSYVSTATFNLNPGSYTLYLKDGFGCIASTPYVVAQQLAIATAVVPDATCTPNTTINLTATGGTGVHTFAVSSDGGVTYTTTTSPYVTAIAGTYRFRVTDSATPACTAVSADVIVVTKATVLTLTTTQTDVKCKGDATGSIVITPTSGKAPYTYSTTKRTAPFTNYTTNNPSGLVAGIYDIIITDALGCTSASTAVTIAEPAIALSATAAYTPTTTCSTTATVTVTGHDGTGLYTYSFNGGAFTSTNTLVVNDNGTDQVIAYQVKDANGCITVSQNITVFKLNPPTDLTFTPSGAITCSATTTTITLGSTGGAGILQYETIAPSPIIRAKQTSNSFTGLTAGTYLFKVTDANGCTYTKSYKVDPVIPINITGQTISNVLCNSGNTGIARYTVTGFSATGNYAVVVTPVTAYTTVGDVITLSNLTAGTYNVKVTDNTTGCTKDTDVLISEPAVALSLSLASNVNANCNIATSKVTVTPAGGTPGFTYAYMQDLVAPVAADYIASNVANLDPLTNANWDVWVKDANGCTFKLDVAIAKDPSPTVTAVVTNQCTSNGSSYTITATGTGGVGTLTYSIGGGFQSSPVFTVSTAGTYTVTLKDANNCTGTTTVEVFNVMTATAVLTKDLDCTVTPDATITINATGGKPGYTYQVSSDGGTTYSTTGLVGNVFTTAVAGTFQFEVKDSNIPACPKVTNSVTVNPIVYPFITGITQTNIKCFGDNTGVITVAIDATKGIGPFTYNINGGTYQSSNTFTGLIAGSYTVTVKDSKGCIYTEPTTIVITQNAAIIVAHHEVPITCGAGGISKGSVIIDSVTGGVGPYNYFVTSANGYSASENNAIGNTSVTFDVVDFGLYEIKVVDVNGCSVLIQDLLVASPPDDLDITVTSPPSDCSTGGSAVVSLNSGTFTGSGPFFFAIYTGPGMVYSPLPAGVWLPEDAGFPKQATFTNLIPGVKYTFIVYDQPPPSGTGTGCYYYEAATIPVPTNSTLTTSNVVPKNITCTGSTDGKVSFDITNSYGVATPITYQLYDSFTIAPIGAAVSITIPTGTTTISNFGALPVGNYFVLIKEDVGAINAGCSQVTANFSITQSAFILSVTASIVNNENCNNLGIINAVAKDGTGPYTFMISTSATLPAANDPAWASTSSFSVAAGSYYVFVKDSYDCIQSSTVVNLVKDPTPVIALTVADVCALEGAFSVDVDLPTAGMSPYTISVNGSAPQNVASFPYTISGLSSGLQTVVVTDVNGCSDTKTVTLIKKLSVNAVLTKELDCTVSPDAIVTLTVTDGLFTSADVLSDFTYEVSTDNGVTYGAIVPFAVDTRTATYTATAAGTYKFRITDLNGCTVLSTVVTIDAKVDPAATHTFTNPSCPTILDGTLTITATLGVTPYEYSIDAGGTWQSSNTFTGLGAGPVTYIVRDAKQCTFTDTETLVDPVLLAATPAVTDFACNASNIPQPAIVTVNVTAGTGTGPYKYNFDGSTTYLDSNTFVVGNLAGQTVNYSVKDFNGCIFNGSVDVNPYQAITDITFAGTDPTCPVPTSDVTLTVVGGYTPIAKYEIVSPVAFDNGTSNTFNLLAPDTYLFKVTDANGCSFEKSYTVVPVTPIAIVGVLVNDISCNVANGTTNNGSAQYTVTGFSSTLNYAVVVTPAVLPAQISNVGDVITLTGLSAGTYNVAVTDNTTGCTENADVIIVLPDPIAFTPVASKVFCSKEDSQITVSAVTGGTGVYTYAVLITGSVAVPTYTNSNVLTLDTNNFADLSWDVYVKDANGCVAVQTVAVPYETAPTFAGPIPTQCFVGSPLTVDLSTAGYFTVPAGVASYTVNGSDIVGSIATLNAATTYTFGVRDVNGCEITTSYVVNPQVQITATLDNDLTCLVDATISFVATNGSGVYTTYEVSYNGAPYIAAVTPDTYALAGTYKFRVTDNQGCQAESNEIIVTPKTVPTFTTTQVNVSCNGGNDGSILVTPADGIAPYTFALSGPVVNTTGDASGAYTGLIAGSYTIVVTDAKGCTSLAAAAIDITEPSILTASATPSINTTCSVATVITVVGAGGTPLATLPGYYYNFNGIGYTTTDTFTVNDNGAIQIITYTVKDANGCETAPQTVTINPLNKPTDMDISGTVLYCAPLANTTSTVSINTTTGGVLPLLFETIAPSPIVVGQQVSNSFSGLIAGDYTFKVTDKNGCSYQELYTVQPLKNIAVTGQLVADMTCNTGNDGKVTFDVSIFTGTYDYSIAKDGFAFVANTTSFANTIPLTGLAFGVYKIDVTDNTTLCTSTATITVAQPTAVTVTEVSNVNANCKTGALVQVAGAGGTPDYTYTYVVSGAGLVGAIFTTSDSAVLDPATSLIWDFYAKDANGCTSAPVLVTIVTDPLPGGITAVIPSQCPSVTGTYDFTINVATGMAPYEYSIGSGFQPSAIFTVNAPGTYDVTVKDKFGCPTTVLALVTILPALTLQAEITALPSCVDGDGTVTLVASGGSNNPANYVYNIDGLGFVSGNVFNTVSSGTHTFGVRDNDPTSTTCTKFVTVNLVAATPITGFAVSRTAVTCNGGSDGTITATMATPAATPAPGINNNPVYSYSLAGVPLVGAAFNRPAQPSDQFAGLPAGSYTITVTSGRGCQDSKSIVIEEPAVITVPAPTVTQYGCTTGNATNFATITVTGVTGGSSTYANYEFIKSGIVVYFGPSDTYTESDLLGGTYTVNVYDDKGCVGTTSAVINAFVGIDKATVAVTRAITCTNDEEISVTVTVTGSPAPVLDYKVEDVVGAVVGTVYSRSNNNGVFSGVDALPIGNYFITVTNPATGCSTQTTHYVNNPNTFELKASNVVDLKCFADTDGSATITFTDRVISATDLDQAGIFDYTVKDAMGATIDAGTSTGVTANITGLKSGVYTVDAILVDSPYCTVSTSFTINGPTEVLDITETHTQITCISGNNDGSISVTATGGWPGGYEYQLIKDGTPVGPYSDVTEYTGLTAGGYTINVKDSKGCVDPVNVPLANPTLITFTTTTGPLLVSCYGDTSEIITVGTPTGGSGDYLYTLITTLADGTVTSNGPQAANTFPNLGAGSYQVKVSDSWTCSTVSAPIKIDEPTVVKASLVVATTQTCLTQSTLTLTATGGTAPYTYSVDAAFTSPSAPFNPSVLISVPVGTYRYYVKDANDCVSYVSNDIKIDPLPTLVINLDVRNAVVNCTDGLTGVIVATAQGGLGNYVYTLFKSGVDITTTATQTTPGNFTKLAAGFYEVEVTSGVDCGPVRSTMIEIKEPATALTAVPTTVNVSCAGEGNGKIIVTAAGGTGIIKYAISPNLNQFFDVNIFENLKPDLYDLIAQDENGCYVYMTGVEIFEPNSLSVVTVPGSVADEICFGDKDGAFDIDISEGTAPYSVSLDDVNGTYTTGTSTQTIFSFSGLVGGEHTVYIKDANDCTIEWLVTMAPSVKLAPVATVEYGCFNNAASNTVTVTVDASITDPADVDYALVLDGIAPSPLVYKMSPVFSDVPPGNHFIRARHSNGCEKDSNYFQIDVVQPLAVSIADGGLNEIVATATGGSGGYQYTFNGESTGGSNTYIYYRSGDYTVTVTDVYGCVASATRPFEFIDIKIPNVFTPNGDGSNETWTPTNTENYKDLSFYVYDRYGRKLGTFRQGQSWDGKYNGNELPSGDYWYVLKLKNEKDAREFVGHFTLYR</sequence>
<accession>A0A1H9CFR5</accession>
<dbReference type="NCBIfam" id="TIGR04131">
    <property type="entry name" value="Bac_Flav_CTERM"/>
    <property type="match status" value="1"/>
</dbReference>
<dbReference type="InterPro" id="IPR022409">
    <property type="entry name" value="PKD/Chitinase_dom"/>
</dbReference>
<dbReference type="EMBL" id="FOFZ01000001">
    <property type="protein sequence ID" value="SEQ00009.1"/>
    <property type="molecule type" value="Genomic_DNA"/>
</dbReference>
<dbReference type="RefSeq" id="WP_074720252.1">
    <property type="nucleotide sequence ID" value="NZ_CBCRVS010000003.1"/>
</dbReference>
<dbReference type="Pfam" id="PF13585">
    <property type="entry name" value="CHU_C"/>
    <property type="match status" value="1"/>
</dbReference>
<reference evidence="4" key="1">
    <citation type="submission" date="2016-10" db="EMBL/GenBank/DDBJ databases">
        <authorList>
            <person name="Varghese N."/>
            <person name="Submissions S."/>
        </authorList>
    </citation>
    <scope>NUCLEOTIDE SEQUENCE [LARGE SCALE GENOMIC DNA]</scope>
    <source>
        <strain evidence="4">DSM 15719</strain>
    </source>
</reference>
<keyword evidence="1" id="KW-0732">Signal</keyword>
<dbReference type="OrthoDB" id="607469at2"/>
<feature type="signal peptide" evidence="1">
    <location>
        <begin position="1"/>
        <end position="22"/>
    </location>
</feature>
<evidence type="ECO:0000313" key="4">
    <source>
        <dbReference type="Proteomes" id="UP000183658"/>
    </source>
</evidence>
<dbReference type="SMART" id="SM00089">
    <property type="entry name" value="PKD"/>
    <property type="match status" value="3"/>
</dbReference>
<evidence type="ECO:0000256" key="1">
    <source>
        <dbReference type="SAM" id="SignalP"/>
    </source>
</evidence>
<feature type="domain" description="PKD/Chitinase" evidence="2">
    <location>
        <begin position="2774"/>
        <end position="2845"/>
    </location>
</feature>
<evidence type="ECO:0000259" key="2">
    <source>
        <dbReference type="SMART" id="SM00089"/>
    </source>
</evidence>
<name>A0A1H9CFR5_FLAFI</name>
<dbReference type="Pfam" id="PF13573">
    <property type="entry name" value="SprB"/>
    <property type="match status" value="10"/>
</dbReference>
<organism evidence="3 4">
    <name type="scientific">Flavobacterium frigoris</name>
    <dbReference type="NCBI Taxonomy" id="229204"/>
    <lineage>
        <taxon>Bacteria</taxon>
        <taxon>Pseudomonadati</taxon>
        <taxon>Bacteroidota</taxon>
        <taxon>Flavobacteriia</taxon>
        <taxon>Flavobacteriales</taxon>
        <taxon>Flavobacteriaceae</taxon>
        <taxon>Flavobacterium</taxon>
    </lineage>
</organism>
<proteinExistence type="predicted"/>
<feature type="domain" description="PKD/Chitinase" evidence="2">
    <location>
        <begin position="5731"/>
        <end position="5802"/>
    </location>
</feature>
<evidence type="ECO:0000313" key="3">
    <source>
        <dbReference type="EMBL" id="SEQ00009.1"/>
    </source>
</evidence>
<gene>
    <name evidence="3" type="ORF">SAMN05444355_101162</name>
</gene>
<feature type="domain" description="PKD/Chitinase" evidence="2">
    <location>
        <begin position="4594"/>
        <end position="4666"/>
    </location>
</feature>
<keyword evidence="4" id="KW-1185">Reference proteome</keyword>
<feature type="chain" id="PRO_5010271219" evidence="1">
    <location>
        <begin position="23"/>
        <end position="5888"/>
    </location>
</feature>
<dbReference type="InterPro" id="IPR026341">
    <property type="entry name" value="T9SS_type_B"/>
</dbReference>
<protein>
    <submittedName>
        <fullName evidence="3">Gliding motility-associated C-terminal domain-containing protein</fullName>
    </submittedName>
</protein>